<accession>A0ABD2PAX3</accession>
<comment type="caution">
    <text evidence="2">The sequence shown here is derived from an EMBL/GenBank/DDBJ whole genome shotgun (WGS) entry which is preliminary data.</text>
</comment>
<name>A0ABD2PAX3_9CUCU</name>
<feature type="region of interest" description="Disordered" evidence="1">
    <location>
        <begin position="71"/>
        <end position="95"/>
    </location>
</feature>
<gene>
    <name evidence="2" type="ORF">HHI36_002570</name>
</gene>
<proteinExistence type="predicted"/>
<evidence type="ECO:0000313" key="2">
    <source>
        <dbReference type="EMBL" id="KAL3288121.1"/>
    </source>
</evidence>
<sequence>NKKMAHRQSFSLLNHYFQSEEEVECIIAEAYYFLIVPPDPGAKIDEKEGSEDDLVTQALPRDVSGTVEIIRRRRISSDGDSSDDEPLSTYASTSKRPCMSETAIVASGNPIWRKTVPIYSTPHSVILLKND</sequence>
<protein>
    <submittedName>
        <fullName evidence="2">Uncharacterized protein</fullName>
    </submittedName>
</protein>
<feature type="non-terminal residue" evidence="2">
    <location>
        <position position="1"/>
    </location>
</feature>
<evidence type="ECO:0000313" key="3">
    <source>
        <dbReference type="Proteomes" id="UP001516400"/>
    </source>
</evidence>
<evidence type="ECO:0000256" key="1">
    <source>
        <dbReference type="SAM" id="MobiDB-lite"/>
    </source>
</evidence>
<dbReference type="EMBL" id="JABFTP020000185">
    <property type="protein sequence ID" value="KAL3288121.1"/>
    <property type="molecule type" value="Genomic_DNA"/>
</dbReference>
<dbReference type="Proteomes" id="UP001516400">
    <property type="component" value="Unassembled WGS sequence"/>
</dbReference>
<reference evidence="2 3" key="1">
    <citation type="journal article" date="2021" name="BMC Biol.">
        <title>Horizontally acquired antibacterial genes associated with adaptive radiation of ladybird beetles.</title>
        <authorList>
            <person name="Li H.S."/>
            <person name="Tang X.F."/>
            <person name="Huang Y.H."/>
            <person name="Xu Z.Y."/>
            <person name="Chen M.L."/>
            <person name="Du X.Y."/>
            <person name="Qiu B.Y."/>
            <person name="Chen P.T."/>
            <person name="Zhang W."/>
            <person name="Slipinski A."/>
            <person name="Escalona H.E."/>
            <person name="Waterhouse R.M."/>
            <person name="Zwick A."/>
            <person name="Pang H."/>
        </authorList>
    </citation>
    <scope>NUCLEOTIDE SEQUENCE [LARGE SCALE GENOMIC DNA]</scope>
    <source>
        <strain evidence="2">SYSU2018</strain>
    </source>
</reference>
<keyword evidence="3" id="KW-1185">Reference proteome</keyword>
<dbReference type="AlphaFoldDB" id="A0ABD2PAX3"/>
<organism evidence="2 3">
    <name type="scientific">Cryptolaemus montrouzieri</name>
    <dbReference type="NCBI Taxonomy" id="559131"/>
    <lineage>
        <taxon>Eukaryota</taxon>
        <taxon>Metazoa</taxon>
        <taxon>Ecdysozoa</taxon>
        <taxon>Arthropoda</taxon>
        <taxon>Hexapoda</taxon>
        <taxon>Insecta</taxon>
        <taxon>Pterygota</taxon>
        <taxon>Neoptera</taxon>
        <taxon>Endopterygota</taxon>
        <taxon>Coleoptera</taxon>
        <taxon>Polyphaga</taxon>
        <taxon>Cucujiformia</taxon>
        <taxon>Coccinelloidea</taxon>
        <taxon>Coccinellidae</taxon>
        <taxon>Scymninae</taxon>
        <taxon>Scymnini</taxon>
        <taxon>Cryptolaemus</taxon>
    </lineage>
</organism>